<dbReference type="Pfam" id="PF22042">
    <property type="entry name" value="EF-G_D2"/>
    <property type="match status" value="1"/>
</dbReference>
<dbReference type="VEuPathDB" id="PlasmoDB:PYYM_0703800"/>
<dbReference type="InterPro" id="IPR036925">
    <property type="entry name" value="TIF_IF2_dom3_sf"/>
</dbReference>
<reference evidence="10" key="2">
    <citation type="submission" date="2014-05" db="EMBL/GenBank/DDBJ databases">
        <authorList>
            <person name="Aslett A.Martin."/>
            <person name="De Silva Nishadi"/>
        </authorList>
    </citation>
    <scope>NUCLEOTIDE SEQUENCE</scope>
    <source>
        <strain evidence="10">YM</strain>
    </source>
</reference>
<feature type="region of interest" description="Disordered" evidence="8">
    <location>
        <begin position="400"/>
        <end position="426"/>
    </location>
</feature>
<dbReference type="InterPro" id="IPR053905">
    <property type="entry name" value="EF-G-like_DII"/>
</dbReference>
<comment type="similarity">
    <text evidence="1">Belongs to the TRAFAC class translation factor GTPase superfamily. Classic translation factor GTPase family. IF-2 subfamily.</text>
</comment>
<dbReference type="Gene3D" id="3.40.50.300">
    <property type="entry name" value="P-loop containing nucleotide triphosphate hydrolases"/>
    <property type="match status" value="1"/>
</dbReference>
<dbReference type="InterPro" id="IPR044145">
    <property type="entry name" value="IF2_II"/>
</dbReference>
<dbReference type="CDD" id="cd01887">
    <property type="entry name" value="IF2_eIF5B"/>
    <property type="match status" value="1"/>
</dbReference>
<evidence type="ECO:0000256" key="4">
    <source>
        <dbReference type="ARBA" id="ARBA00022917"/>
    </source>
</evidence>
<dbReference type="KEGG" id="pyo:PY17X_0703900"/>
<dbReference type="GeneID" id="3792132"/>
<protein>
    <submittedName>
        <fullName evidence="11">Translation initiation factor IF-2, putative</fullName>
    </submittedName>
</protein>
<dbReference type="SUPFAM" id="SSF52156">
    <property type="entry name" value="Initiation factor IF2/eIF5b, domain 3"/>
    <property type="match status" value="1"/>
</dbReference>
<dbReference type="InterPro" id="IPR027417">
    <property type="entry name" value="P-loop_NTPase"/>
</dbReference>
<evidence type="ECO:0000259" key="9">
    <source>
        <dbReference type="PROSITE" id="PS51722"/>
    </source>
</evidence>
<dbReference type="VEuPathDB" id="PlasmoDB:PY06191"/>
<keyword evidence="5" id="KW-0342">GTP-binding</keyword>
<dbReference type="InterPro" id="IPR015760">
    <property type="entry name" value="TIF_IF2"/>
</dbReference>
<dbReference type="Pfam" id="PF00009">
    <property type="entry name" value="GTP_EFTU"/>
    <property type="match status" value="1"/>
</dbReference>
<dbReference type="SUPFAM" id="SSF52540">
    <property type="entry name" value="P-loop containing nucleoside triphosphate hydrolases"/>
    <property type="match status" value="1"/>
</dbReference>
<dbReference type="InterPro" id="IPR000795">
    <property type="entry name" value="T_Tr_GTP-bd_dom"/>
</dbReference>
<evidence type="ECO:0000313" key="11">
    <source>
        <dbReference type="EMBL" id="VTZ76257.1"/>
    </source>
</evidence>
<proteinExistence type="inferred from homology"/>
<dbReference type="Proteomes" id="UP000072904">
    <property type="component" value="Chromosome 7"/>
</dbReference>
<dbReference type="SUPFAM" id="SSF50447">
    <property type="entry name" value="Translation proteins"/>
    <property type="match status" value="1"/>
</dbReference>
<feature type="compositionally biased region" description="Basic and acidic residues" evidence="8">
    <location>
        <begin position="284"/>
        <end position="309"/>
    </location>
</feature>
<dbReference type="CDD" id="cd03702">
    <property type="entry name" value="IF2_mtIF2_II"/>
    <property type="match status" value="1"/>
</dbReference>
<evidence type="ECO:0000313" key="12">
    <source>
        <dbReference type="Proteomes" id="UP000072874"/>
    </source>
</evidence>
<dbReference type="Proteomes" id="UP000072874">
    <property type="component" value="Chromosome 7"/>
</dbReference>
<dbReference type="GO" id="GO:0003924">
    <property type="term" value="F:GTPase activity"/>
    <property type="evidence" value="ECO:0007669"/>
    <property type="project" value="InterPro"/>
</dbReference>
<evidence type="ECO:0000256" key="5">
    <source>
        <dbReference type="ARBA" id="ARBA00023134"/>
    </source>
</evidence>
<dbReference type="InterPro" id="IPR005225">
    <property type="entry name" value="Small_GTP-bd"/>
</dbReference>
<keyword evidence="4" id="KW-0648">Protein biosynthesis</keyword>
<dbReference type="GO" id="GO:0005737">
    <property type="term" value="C:cytoplasm"/>
    <property type="evidence" value="ECO:0007669"/>
    <property type="project" value="TreeGrafter"/>
</dbReference>
<dbReference type="NCBIfam" id="TIGR00231">
    <property type="entry name" value="small_GTP"/>
    <property type="match status" value="1"/>
</dbReference>
<name>A0A078K8B5_PLAYE</name>
<dbReference type="EMBL" id="LM993661">
    <property type="protein sequence ID" value="VTZ76257.1"/>
    <property type="molecule type" value="Genomic_DNA"/>
</dbReference>
<keyword evidence="3" id="KW-0547">Nucleotide-binding</keyword>
<dbReference type="Gene3D" id="2.40.30.10">
    <property type="entry name" value="Translation factors"/>
    <property type="match status" value="2"/>
</dbReference>
<reference evidence="11" key="3">
    <citation type="submission" date="2014-05" db="EMBL/GenBank/DDBJ databases">
        <authorList>
            <person name="Aslett M.A."/>
            <person name="De Silva N."/>
        </authorList>
    </citation>
    <scope>NUCLEOTIDE SEQUENCE</scope>
    <source>
        <strain evidence="11">17X</strain>
    </source>
</reference>
<feature type="coiled-coil region" evidence="7">
    <location>
        <begin position="38"/>
        <end position="65"/>
    </location>
</feature>
<evidence type="ECO:0000256" key="3">
    <source>
        <dbReference type="ARBA" id="ARBA00022741"/>
    </source>
</evidence>
<dbReference type="VEuPathDB" id="PlasmoDB:PY17X_0703900"/>
<dbReference type="Gene3D" id="3.40.50.10050">
    <property type="entry name" value="Translation initiation factor IF- 2, domain 3"/>
    <property type="match status" value="1"/>
</dbReference>
<reference evidence="12 13" key="1">
    <citation type="journal article" date="2014" name="BMC Biol.">
        <title>A comprehensive evaluation of rodent malaria parasite genomes and gene expression.</title>
        <authorList>
            <person name="Otto T.D."/>
            <person name="Bohme U."/>
            <person name="Jackson A.P."/>
            <person name="Hunt M."/>
            <person name="Franke-Fayard B."/>
            <person name="Hoeijmakers W.A."/>
            <person name="Religa A.A."/>
            <person name="Robertson L."/>
            <person name="Sanders M."/>
            <person name="Ogun S.A."/>
            <person name="Cunningham D."/>
            <person name="Erhart A."/>
            <person name="Billker O."/>
            <person name="Khan S.M."/>
            <person name="Stunnenberg H.G."/>
            <person name="Langhorne J."/>
            <person name="Holder A.A."/>
            <person name="Waters A.P."/>
            <person name="Newbold C.I."/>
            <person name="Pain A."/>
            <person name="Berriman M."/>
            <person name="Janse C.J."/>
        </authorList>
    </citation>
    <scope>NUCLEOTIDE SEQUENCE [LARGE SCALE GENOMIC DNA]</scope>
    <source>
        <strain evidence="11 12">17X</strain>
        <strain evidence="10 13">YM</strain>
    </source>
</reference>
<evidence type="ECO:0000256" key="6">
    <source>
        <dbReference type="ARBA" id="ARBA00025162"/>
    </source>
</evidence>
<dbReference type="PROSITE" id="PS51722">
    <property type="entry name" value="G_TR_2"/>
    <property type="match status" value="1"/>
</dbReference>
<dbReference type="AlphaFoldDB" id="A0A078K8B5"/>
<evidence type="ECO:0000313" key="13">
    <source>
        <dbReference type="Proteomes" id="UP000072904"/>
    </source>
</evidence>
<feature type="domain" description="Tr-type G" evidence="9">
    <location>
        <begin position="538"/>
        <end position="725"/>
    </location>
</feature>
<dbReference type="OMA" id="GILKECK"/>
<gene>
    <name evidence="11" type="ORF">PY17X_0703900</name>
    <name evidence="10" type="ORF">PYYM_0703800</name>
</gene>
<organism evidence="11 12">
    <name type="scientific">Plasmodium yoelii</name>
    <dbReference type="NCBI Taxonomy" id="5861"/>
    <lineage>
        <taxon>Eukaryota</taxon>
        <taxon>Sar</taxon>
        <taxon>Alveolata</taxon>
        <taxon>Apicomplexa</taxon>
        <taxon>Aconoidasida</taxon>
        <taxon>Haemosporida</taxon>
        <taxon>Plasmodiidae</taxon>
        <taxon>Plasmodium</taxon>
        <taxon>Plasmodium (Vinckeia)</taxon>
    </lineage>
</organism>
<dbReference type="PANTHER" id="PTHR43381:SF5">
    <property type="entry name" value="TR-TYPE G DOMAIN-CONTAINING PROTEIN"/>
    <property type="match status" value="1"/>
</dbReference>
<reference evidence="11" key="4">
    <citation type="submission" date="2019-05" db="EMBL/GenBank/DDBJ databases">
        <authorList>
            <consortium name="Pathogen Informatics"/>
        </authorList>
    </citation>
    <scope>NUCLEOTIDE SEQUENCE</scope>
    <source>
        <strain evidence="11">17X</strain>
    </source>
</reference>
<dbReference type="InterPro" id="IPR009000">
    <property type="entry name" value="Transl_B-barrel_sf"/>
</dbReference>
<evidence type="ECO:0000256" key="1">
    <source>
        <dbReference type="ARBA" id="ARBA00007733"/>
    </source>
</evidence>
<dbReference type="GO" id="GO:0003743">
    <property type="term" value="F:translation initiation factor activity"/>
    <property type="evidence" value="ECO:0007669"/>
    <property type="project" value="UniProtKB-KW"/>
</dbReference>
<sequence>MNKGHIKKIEDPNLWIYEHIIKKGKKITNDNEFNKEVLKKAREKLKLILKDSKKYDNKLKELDNRKQITFNYVRANKKINPNSFIFNPYKEKYKNLDIKNLLKYNNNWNNVNNGNNVELFYSKDMSNLRGNSENNKKEYIINIMKQIKDDKIKKISFFFNNPANYYDTHLKEKYMNEVLKKSEKIGEKNGEKIGEKNYEQNYEKNYEQNCDAEQDHTIYSIMNNECYYKTEEDNINRTDKDIVRNENLNDVKDLSYNISTATFNKSDMVNLEYTIDNSYDKINNEHVDNKKNNEHADNKKNNEHVDNKKNNCYNLNDKNNNEVEKPYAEKKNKNLHNSENLNKILLYNNLNASSECSVGGSDSLLSILEKLKENKKNKKIKNNFSDLAIDKFEKTIYHNKQNEKETNKGKDSETKDKDGEIKDKDGEIKDKNGEIKVKNGEIKAKDSDNNNNYYYYKKGINEAKQNQYKYLDSNNITIYSLSEHINIEEDKIINVCKYILDNDYINKYTKLEKEVAELICEELNVLNKLKFSSIHLKKRNPIVTILGHVDHGKTTLLDCLRNSNIAKNEVGGITQKLGAFEIIDKKNNKKITFLDTPGHNVFKTIRKRCVQCTDLIILVISADDGIMNETIECLELSKKYNIPLIIAVNKIDKCNSENDKMLKIENVSKSLIQYNIITEKENGQIPIIPISAKKNINIDLLKNTIFNISDKLNLICDYGNLCSAYLLEKKINETKGKILTVICKSGILRVGAYILVGNVYTKIKKIYNSYDKEVKEAYPSEVAQIVCSISFGNDNNDNLKYGDMILEMKNLKIAQRVAKYKLKMAQYNLLNETYFEENEKNKSNNLILPQIPIIIKTCDEGSLNAIIEGINEYNKKEKNEKYCNIYNFIDRNYINKNILNNENITDQNIFKNWKPFKFITKGIGSVNMNDLKFCEYANPCFIFLFNIDINKNLQKNIDNLNGVVIRSHNIIYELYNDIEQICNFYFDSLHLYEPVSKMTINKTGYYSIKNNKKGKRVVLSVDIKDGVCNSSHTYNVIRNKQVIQKNLTILSMQKNKQNVNELTKTCNTNSIIFNTFSEDFLIGDEIVAFKKITRPPLFGKIKSFNLSN</sequence>
<dbReference type="RefSeq" id="XP_726792.2">
    <property type="nucleotide sequence ID" value="XM_721699.2"/>
</dbReference>
<comment type="function">
    <text evidence="6">One of the essential components for the initiation of protein synthesis. Protects formylmethionyl-tRNA from spontaneous hydrolysis and promotes its binding to the 30S ribosomal subunits. Also involved in the hydrolysis of GTP during the formation of the 70S ribosomal complex.</text>
</comment>
<feature type="region of interest" description="Disordered" evidence="8">
    <location>
        <begin position="284"/>
        <end position="320"/>
    </location>
</feature>
<dbReference type="FunFam" id="3.40.50.300:FF:000019">
    <property type="entry name" value="Translation initiation factor IF-2"/>
    <property type="match status" value="1"/>
</dbReference>
<dbReference type="PANTHER" id="PTHR43381">
    <property type="entry name" value="TRANSLATION INITIATION FACTOR IF-2-RELATED"/>
    <property type="match status" value="1"/>
</dbReference>
<evidence type="ECO:0000256" key="2">
    <source>
        <dbReference type="ARBA" id="ARBA00022540"/>
    </source>
</evidence>
<evidence type="ECO:0000256" key="7">
    <source>
        <dbReference type="SAM" id="Coils"/>
    </source>
</evidence>
<evidence type="ECO:0000256" key="8">
    <source>
        <dbReference type="SAM" id="MobiDB-lite"/>
    </source>
</evidence>
<keyword evidence="7" id="KW-0175">Coiled coil</keyword>
<evidence type="ECO:0000313" key="10">
    <source>
        <dbReference type="EMBL" id="CDU17159.1"/>
    </source>
</evidence>
<keyword evidence="2 11" id="KW-0396">Initiation factor</keyword>
<dbReference type="GO" id="GO:0005525">
    <property type="term" value="F:GTP binding"/>
    <property type="evidence" value="ECO:0007669"/>
    <property type="project" value="UniProtKB-KW"/>
</dbReference>
<dbReference type="OrthoDB" id="361630at2759"/>
<dbReference type="EMBL" id="LK934635">
    <property type="protein sequence ID" value="CDU17159.1"/>
    <property type="molecule type" value="Genomic_DNA"/>
</dbReference>
<dbReference type="VEuPathDB" id="PlasmoDB:Py17XNL_000704133"/>
<accession>A0A078K8B5</accession>